<keyword evidence="8" id="KW-0805">Transcription regulation</keyword>
<dbReference type="GO" id="GO:0000978">
    <property type="term" value="F:RNA polymerase II cis-regulatory region sequence-specific DNA binding"/>
    <property type="evidence" value="ECO:0007669"/>
    <property type="project" value="TreeGrafter"/>
</dbReference>
<dbReference type="Gene3D" id="1.10.20.10">
    <property type="entry name" value="Histone, subunit A"/>
    <property type="match status" value="1"/>
</dbReference>
<dbReference type="GO" id="GO:0005634">
    <property type="term" value="C:nucleus"/>
    <property type="evidence" value="ECO:0007669"/>
    <property type="project" value="UniProtKB-SubCell"/>
</dbReference>
<evidence type="ECO:0000256" key="2">
    <source>
        <dbReference type="ARBA" id="ARBA00006991"/>
    </source>
</evidence>
<feature type="region of interest" description="Disordered" evidence="13">
    <location>
        <begin position="994"/>
        <end position="1043"/>
    </location>
</feature>
<dbReference type="FunFam" id="3.30.160.60:FF:000614">
    <property type="entry name" value="Zinc finger protein 142"/>
    <property type="match status" value="1"/>
</dbReference>
<keyword evidence="16" id="KW-1185">Reference proteome</keyword>
<evidence type="ECO:0000259" key="14">
    <source>
        <dbReference type="PROSITE" id="PS50157"/>
    </source>
</evidence>
<evidence type="ECO:0000256" key="9">
    <source>
        <dbReference type="ARBA" id="ARBA00023125"/>
    </source>
</evidence>
<feature type="domain" description="C2H2-type" evidence="14">
    <location>
        <begin position="410"/>
        <end position="437"/>
    </location>
</feature>
<organism evidence="15 16">
    <name type="scientific">Nesidiocoris tenuis</name>
    <dbReference type="NCBI Taxonomy" id="355587"/>
    <lineage>
        <taxon>Eukaryota</taxon>
        <taxon>Metazoa</taxon>
        <taxon>Ecdysozoa</taxon>
        <taxon>Arthropoda</taxon>
        <taxon>Hexapoda</taxon>
        <taxon>Insecta</taxon>
        <taxon>Pterygota</taxon>
        <taxon>Neoptera</taxon>
        <taxon>Paraneoptera</taxon>
        <taxon>Hemiptera</taxon>
        <taxon>Heteroptera</taxon>
        <taxon>Panheteroptera</taxon>
        <taxon>Cimicomorpha</taxon>
        <taxon>Miridae</taxon>
        <taxon>Dicyphina</taxon>
        <taxon>Nesidiocoris</taxon>
    </lineage>
</organism>
<feature type="domain" description="C2H2-type" evidence="14">
    <location>
        <begin position="582"/>
        <end position="609"/>
    </location>
</feature>
<evidence type="ECO:0000313" key="16">
    <source>
        <dbReference type="Proteomes" id="UP000479000"/>
    </source>
</evidence>
<evidence type="ECO:0000256" key="13">
    <source>
        <dbReference type="SAM" id="MobiDB-lite"/>
    </source>
</evidence>
<dbReference type="PROSITE" id="PS50157">
    <property type="entry name" value="ZINC_FINGER_C2H2_2"/>
    <property type="match status" value="14"/>
</dbReference>
<dbReference type="SUPFAM" id="SSF57667">
    <property type="entry name" value="beta-beta-alpha zinc fingers"/>
    <property type="match status" value="10"/>
</dbReference>
<dbReference type="FunFam" id="3.30.160.60:FF:000100">
    <property type="entry name" value="Zinc finger 45-like"/>
    <property type="match status" value="2"/>
</dbReference>
<evidence type="ECO:0000256" key="3">
    <source>
        <dbReference type="ARBA" id="ARBA00007746"/>
    </source>
</evidence>
<evidence type="ECO:0000256" key="7">
    <source>
        <dbReference type="ARBA" id="ARBA00022833"/>
    </source>
</evidence>
<dbReference type="InterPro" id="IPR013087">
    <property type="entry name" value="Znf_C2H2_type"/>
</dbReference>
<keyword evidence="4" id="KW-0479">Metal-binding</keyword>
<evidence type="ECO:0000256" key="8">
    <source>
        <dbReference type="ARBA" id="ARBA00023015"/>
    </source>
</evidence>
<dbReference type="InterPro" id="IPR050752">
    <property type="entry name" value="C2H2-ZF_domain"/>
</dbReference>
<dbReference type="Gene3D" id="3.30.160.60">
    <property type="entry name" value="Classic Zinc Finger"/>
    <property type="match status" value="14"/>
</dbReference>
<dbReference type="InterPro" id="IPR009072">
    <property type="entry name" value="Histone-fold"/>
</dbReference>
<evidence type="ECO:0000313" key="15">
    <source>
        <dbReference type="EMBL" id="CAB0020155.1"/>
    </source>
</evidence>
<evidence type="ECO:0000256" key="4">
    <source>
        <dbReference type="ARBA" id="ARBA00022723"/>
    </source>
</evidence>
<gene>
    <name evidence="15" type="ORF">NTEN_LOCUS23759</name>
</gene>
<reference evidence="15 16" key="1">
    <citation type="submission" date="2020-02" db="EMBL/GenBank/DDBJ databases">
        <authorList>
            <person name="Ferguson B K."/>
        </authorList>
    </citation>
    <scope>NUCLEOTIDE SEQUENCE [LARGE SCALE GENOMIC DNA]</scope>
</reference>
<feature type="domain" description="C2H2-type" evidence="14">
    <location>
        <begin position="695"/>
        <end position="723"/>
    </location>
</feature>
<accession>A0A6H5HQ52</accession>
<dbReference type="InterPro" id="IPR003958">
    <property type="entry name" value="CBFA_NFYB_domain"/>
</dbReference>
<feature type="compositionally biased region" description="Basic and acidic residues" evidence="13">
    <location>
        <begin position="840"/>
        <end position="849"/>
    </location>
</feature>
<dbReference type="Pfam" id="PF00808">
    <property type="entry name" value="CBFD_NFYB_HMF"/>
    <property type="match status" value="1"/>
</dbReference>
<dbReference type="OrthoDB" id="3561125at2759"/>
<dbReference type="SUPFAM" id="SSF47113">
    <property type="entry name" value="Histone-fold"/>
    <property type="match status" value="1"/>
</dbReference>
<dbReference type="GO" id="GO:0008270">
    <property type="term" value="F:zinc ion binding"/>
    <property type="evidence" value="ECO:0007669"/>
    <property type="project" value="UniProtKB-KW"/>
</dbReference>
<proteinExistence type="inferred from homology"/>
<dbReference type="Proteomes" id="UP000479000">
    <property type="component" value="Unassembled WGS sequence"/>
</dbReference>
<feature type="compositionally biased region" description="Basic and acidic residues" evidence="13">
    <location>
        <begin position="1074"/>
        <end position="1085"/>
    </location>
</feature>
<dbReference type="PANTHER" id="PTHR24384">
    <property type="entry name" value="FINGER PUTATIVE TRANSCRIPTION FACTOR FAMILY-RELATED"/>
    <property type="match status" value="1"/>
</dbReference>
<feature type="domain" description="C2H2-type" evidence="14">
    <location>
        <begin position="810"/>
        <end position="838"/>
    </location>
</feature>
<keyword evidence="5" id="KW-0677">Repeat</keyword>
<feature type="compositionally biased region" description="Basic and acidic residues" evidence="13">
    <location>
        <begin position="875"/>
        <end position="890"/>
    </location>
</feature>
<name>A0A6H5HQ52_9HEMI</name>
<keyword evidence="10" id="KW-0804">Transcription</keyword>
<dbReference type="GO" id="GO:0046982">
    <property type="term" value="F:protein heterodimerization activity"/>
    <property type="evidence" value="ECO:0007669"/>
    <property type="project" value="InterPro"/>
</dbReference>
<evidence type="ECO:0000256" key="12">
    <source>
        <dbReference type="PROSITE-ProRule" id="PRU00042"/>
    </source>
</evidence>
<feature type="domain" description="C2H2-type" evidence="14">
    <location>
        <begin position="354"/>
        <end position="381"/>
    </location>
</feature>
<feature type="compositionally biased region" description="Acidic residues" evidence="13">
    <location>
        <begin position="862"/>
        <end position="874"/>
    </location>
</feature>
<dbReference type="Pfam" id="PF00096">
    <property type="entry name" value="zf-C2H2"/>
    <property type="match status" value="2"/>
</dbReference>
<evidence type="ECO:0000256" key="10">
    <source>
        <dbReference type="ARBA" id="ARBA00023163"/>
    </source>
</evidence>
<dbReference type="PROSITE" id="PS00028">
    <property type="entry name" value="ZINC_FINGER_C2H2_1"/>
    <property type="match status" value="6"/>
</dbReference>
<evidence type="ECO:0000256" key="1">
    <source>
        <dbReference type="ARBA" id="ARBA00004123"/>
    </source>
</evidence>
<feature type="domain" description="C2H2-type" evidence="14">
    <location>
        <begin position="326"/>
        <end position="353"/>
    </location>
</feature>
<keyword evidence="9" id="KW-0238">DNA-binding</keyword>
<feature type="domain" description="C2H2-type" evidence="14">
    <location>
        <begin position="554"/>
        <end position="581"/>
    </location>
</feature>
<dbReference type="PANTHER" id="PTHR24384:SF189">
    <property type="entry name" value="C2H2-TYPE DOMAIN-CONTAINING PROTEIN-RELATED"/>
    <property type="match status" value="1"/>
</dbReference>
<feature type="region of interest" description="Disordered" evidence="13">
    <location>
        <begin position="1065"/>
        <end position="1085"/>
    </location>
</feature>
<feature type="compositionally biased region" description="Low complexity" evidence="13">
    <location>
        <begin position="891"/>
        <end position="904"/>
    </location>
</feature>
<feature type="domain" description="C2H2-type" evidence="14">
    <location>
        <begin position="525"/>
        <end position="553"/>
    </location>
</feature>
<keyword evidence="11" id="KW-0539">Nucleus</keyword>
<comment type="subcellular location">
    <subcellularLocation>
        <location evidence="1">Nucleus</location>
    </subcellularLocation>
</comment>
<feature type="compositionally biased region" description="Basic and acidic residues" evidence="13">
    <location>
        <begin position="994"/>
        <end position="1030"/>
    </location>
</feature>
<dbReference type="CDD" id="cd22928">
    <property type="entry name" value="HFD_POLE3_DPB4"/>
    <property type="match status" value="1"/>
</dbReference>
<feature type="region of interest" description="Disordered" evidence="13">
    <location>
        <begin position="826"/>
        <end position="951"/>
    </location>
</feature>
<dbReference type="Pfam" id="PF12874">
    <property type="entry name" value="zf-met"/>
    <property type="match status" value="1"/>
</dbReference>
<evidence type="ECO:0000256" key="5">
    <source>
        <dbReference type="ARBA" id="ARBA00022737"/>
    </source>
</evidence>
<dbReference type="InterPro" id="IPR036236">
    <property type="entry name" value="Znf_C2H2_sf"/>
</dbReference>
<feature type="compositionally biased region" description="Basic residues" evidence="13">
    <location>
        <begin position="911"/>
        <end position="921"/>
    </location>
</feature>
<sequence length="1085" mass="124407">MAEKVEDLNLPLSVITRIVKDSLPNGTNVSKEARTALARAASVFILYITSTANDIATKSSRKTINTNDVLKALEETEFDEFMEPLSASITGPGFVQVQAEQQRQMLVHTVENHLLDQLDVEDRLAFEQFLVLYHPVIFLFVLQPVPFHLFQPRQQLVLPVVLLAQHGDQQRGQLSSRAARNVKTAAVPSRTISFGGCVYRPTSKARWDSLGQRLRVSGRLQSAGLPCRVSISSHIKMLHLKHFPCKDCKFETKVWKFYLEHVNVKHRLAILRKLLAPANIGVFERCGSGVARKKPPFACLKCDVVLDSFHKVSNHNWNKHLASRRRVCKHCGFRTASASQLRNHLKSHTGEKPFQCSHCDFRSARADTVKTHEMRHTGEKPYACKLCSYRSNQKGHLAVHSLVHTDIRPFKCPDCDYRAREIGKLKIHRTLHTGEKRFECQQCEYRTSHRASLNTHVLRHSDKEALKKFKCDQCDFRAPTKDKVAIHNLIHTGERPMKCDICDFRCNQMSNLRSHMTKHTENRPFSCDVCDMKFKSMAHLGSHKRTVHVLKPQFQCDQCEYKAKTKCGLKHHALIHSEERAHECPVCQRGFKQKGEMKRHLRLHSDFKPVACQRCDMKFRTNSSLRSHMMTHTGEKPHACTECSFRCTQRGTLVNHINAVHMKLNRFECVLCEYVAKTQDTLAEHISDHTGVKPFDCSLCTMKFATKRGVRSHVRSNHTNLPEQFHFQCDVCLSSFRLPTQLAAHKEKCRETELPFLCGDCQKRFKTERSLRIHLSKCRNKIRLVCRFCKKMFKLQNTYERHLKCHGDKFVCGVCDHEADSQTSLRSHFASVHSSKKRKNEVDASEGGKVEPSAIVQLEYGSAEDELTTENSDSDVERSDSNLKRPDSNLERSNSNLRRSNPNLKQSNSHRTVHNPKRNIKKQSDHKLQRSASNPKRLASNPKQSDSEDDVEFVTISDGIKMRRVPNLNIFDRIPRIVIKREPICDLDKPALAERKSCKQDSENSDRNFRGTKKIKIEPPTDEPCDRAPLTEHSNSNHNRIESEDFKFVSISEAIKLRRARGSNISSRIPRISIKPDPEVKSEPE</sequence>
<comment type="similarity">
    <text evidence="2">Belongs to the krueppel C2H2-type zinc-finger protein family.</text>
</comment>
<evidence type="ECO:0000256" key="11">
    <source>
        <dbReference type="ARBA" id="ARBA00023242"/>
    </source>
</evidence>
<dbReference type="FunFam" id="3.30.160.60:FF:000075">
    <property type="entry name" value="Putative zinc finger protein 536"/>
    <property type="match status" value="1"/>
</dbReference>
<feature type="domain" description="C2H2-type" evidence="14">
    <location>
        <begin position="497"/>
        <end position="524"/>
    </location>
</feature>
<dbReference type="SMART" id="SM00355">
    <property type="entry name" value="ZnF_C2H2"/>
    <property type="match status" value="20"/>
</dbReference>
<dbReference type="EMBL" id="CADCXU010035064">
    <property type="protein sequence ID" value="CAB0020155.1"/>
    <property type="molecule type" value="Genomic_DNA"/>
</dbReference>
<dbReference type="FunFam" id="3.30.160.60:FF:000448">
    <property type="entry name" value="RE1-silencing transcription factor A"/>
    <property type="match status" value="1"/>
</dbReference>
<comment type="similarity">
    <text evidence="3">Belongs to the hunchback C2H2-type zinc-finger protein family.</text>
</comment>
<feature type="domain" description="C2H2-type" evidence="14">
    <location>
        <begin position="438"/>
        <end position="465"/>
    </location>
</feature>
<keyword evidence="7" id="KW-0862">Zinc</keyword>
<feature type="domain" description="C2H2-type" evidence="14">
    <location>
        <begin position="667"/>
        <end position="694"/>
    </location>
</feature>
<protein>
    <recommendedName>
        <fullName evidence="14">C2H2-type domain-containing protein</fullName>
    </recommendedName>
</protein>
<feature type="domain" description="C2H2-type" evidence="14">
    <location>
        <begin position="469"/>
        <end position="496"/>
    </location>
</feature>
<dbReference type="AlphaFoldDB" id="A0A6H5HQ52"/>
<keyword evidence="6 12" id="KW-0863">Zinc-finger</keyword>
<dbReference type="FunFam" id="3.30.160.60:FF:000630">
    <property type="entry name" value="Zinc finger protein 180"/>
    <property type="match status" value="1"/>
</dbReference>
<feature type="domain" description="C2H2-type" evidence="14">
    <location>
        <begin position="382"/>
        <end position="409"/>
    </location>
</feature>
<dbReference type="GO" id="GO:0000981">
    <property type="term" value="F:DNA-binding transcription factor activity, RNA polymerase II-specific"/>
    <property type="evidence" value="ECO:0007669"/>
    <property type="project" value="TreeGrafter"/>
</dbReference>
<evidence type="ECO:0000256" key="6">
    <source>
        <dbReference type="ARBA" id="ARBA00022771"/>
    </source>
</evidence>
<feature type="domain" description="C2H2-type" evidence="14">
    <location>
        <begin position="610"/>
        <end position="637"/>
    </location>
</feature>